<dbReference type="InterPro" id="IPR036397">
    <property type="entry name" value="RNaseH_sf"/>
</dbReference>
<reference evidence="1" key="1">
    <citation type="submission" date="2013-11" db="EMBL/GenBank/DDBJ databases">
        <title>The Genome Sequence of Phytophthora parasitica CJ05E6.</title>
        <authorList>
            <consortium name="The Broad Institute Genomics Platform"/>
            <person name="Russ C."/>
            <person name="Tyler B."/>
            <person name="Panabieres F."/>
            <person name="Shan W."/>
            <person name="Tripathy S."/>
            <person name="Grunwald N."/>
            <person name="Machado M."/>
            <person name="Johnson C.S."/>
            <person name="Arredondo F."/>
            <person name="Hong C."/>
            <person name="Coffey M."/>
            <person name="Young S.K."/>
            <person name="Zeng Q."/>
            <person name="Gargeya S."/>
            <person name="Fitzgerald M."/>
            <person name="Abouelleil A."/>
            <person name="Alvarado L."/>
            <person name="Chapman S.B."/>
            <person name="Gainer-Dewar J."/>
            <person name="Goldberg J."/>
            <person name="Griggs A."/>
            <person name="Gujja S."/>
            <person name="Hansen M."/>
            <person name="Howarth C."/>
            <person name="Imamovic A."/>
            <person name="Ireland A."/>
            <person name="Larimer J."/>
            <person name="McCowan C."/>
            <person name="Murphy C."/>
            <person name="Pearson M."/>
            <person name="Poon T.W."/>
            <person name="Priest M."/>
            <person name="Roberts A."/>
            <person name="Saif S."/>
            <person name="Shea T."/>
            <person name="Sykes S."/>
            <person name="Wortman J."/>
            <person name="Nusbaum C."/>
            <person name="Birren B."/>
        </authorList>
    </citation>
    <scope>NUCLEOTIDE SEQUENCE [LARGE SCALE GENOMIC DNA]</scope>
    <source>
        <strain evidence="1">CJ05E6</strain>
    </source>
</reference>
<dbReference type="AlphaFoldDB" id="W2HYM1"/>
<dbReference type="SUPFAM" id="SSF53098">
    <property type="entry name" value="Ribonuclease H-like"/>
    <property type="match status" value="1"/>
</dbReference>
<dbReference type="EMBL" id="KI676069">
    <property type="protein sequence ID" value="ETL27059.1"/>
    <property type="molecule type" value="Genomic_DNA"/>
</dbReference>
<dbReference type="InterPro" id="IPR012337">
    <property type="entry name" value="RNaseH-like_sf"/>
</dbReference>
<evidence type="ECO:0000313" key="1">
    <source>
        <dbReference type="EMBL" id="ETL27059.1"/>
    </source>
</evidence>
<protein>
    <recommendedName>
        <fullName evidence="2">Integrase catalytic domain-containing protein</fullName>
    </recommendedName>
</protein>
<name>W2HYM1_PHYNI</name>
<sequence length="105" mass="11646">MDEQMKVRGVKLRMTTSYRAHADGQMERQNRVLEDALRCMVLLQDQVVAISSRLSAPKSAGALSFFLDTFGFFFFKDFYVSGAVVGEVPLVFTLDSSPGGSRFAP</sequence>
<dbReference type="Gene3D" id="3.30.420.10">
    <property type="entry name" value="Ribonuclease H-like superfamily/Ribonuclease H"/>
    <property type="match status" value="1"/>
</dbReference>
<organism evidence="1">
    <name type="scientific">Phytophthora nicotianae</name>
    <name type="common">Potato buckeye rot agent</name>
    <name type="synonym">Phytophthora parasitica</name>
    <dbReference type="NCBI Taxonomy" id="4792"/>
    <lineage>
        <taxon>Eukaryota</taxon>
        <taxon>Sar</taxon>
        <taxon>Stramenopiles</taxon>
        <taxon>Oomycota</taxon>
        <taxon>Peronosporomycetes</taxon>
        <taxon>Peronosporales</taxon>
        <taxon>Peronosporaceae</taxon>
        <taxon>Phytophthora</taxon>
    </lineage>
</organism>
<dbReference type="GO" id="GO:0003676">
    <property type="term" value="F:nucleic acid binding"/>
    <property type="evidence" value="ECO:0007669"/>
    <property type="project" value="InterPro"/>
</dbReference>
<dbReference type="Proteomes" id="UP000053864">
    <property type="component" value="Unassembled WGS sequence"/>
</dbReference>
<proteinExistence type="predicted"/>
<accession>W2HYM1</accession>
<evidence type="ECO:0008006" key="2">
    <source>
        <dbReference type="Google" id="ProtNLM"/>
    </source>
</evidence>
<gene>
    <name evidence="1" type="ORF">L916_19359</name>
</gene>